<accession>A0ACC1QI04</accession>
<keyword evidence="2" id="KW-1185">Reference proteome</keyword>
<gene>
    <name evidence="1" type="ORF">NLG97_g9341</name>
</gene>
<sequence>MYFSTTFITAISTGLGVDAISIASENKFPIQRQSYLCLHCGKHVQRWCRDTLDEFGDYHCHGDVEI</sequence>
<evidence type="ECO:0000313" key="1">
    <source>
        <dbReference type="EMBL" id="KAJ3475784.1"/>
    </source>
</evidence>
<protein>
    <submittedName>
        <fullName evidence="1">Uncharacterized protein</fullName>
    </submittedName>
</protein>
<comment type="caution">
    <text evidence="1">The sequence shown here is derived from an EMBL/GenBank/DDBJ whole genome shotgun (WGS) entry which is preliminary data.</text>
</comment>
<proteinExistence type="predicted"/>
<dbReference type="Proteomes" id="UP001148737">
    <property type="component" value="Unassembled WGS sequence"/>
</dbReference>
<dbReference type="EMBL" id="JANAKD010001900">
    <property type="protein sequence ID" value="KAJ3475784.1"/>
    <property type="molecule type" value="Genomic_DNA"/>
</dbReference>
<name>A0ACC1QI04_9HYPO</name>
<organism evidence="1 2">
    <name type="scientific">Lecanicillium saksenae</name>
    <dbReference type="NCBI Taxonomy" id="468837"/>
    <lineage>
        <taxon>Eukaryota</taxon>
        <taxon>Fungi</taxon>
        <taxon>Dikarya</taxon>
        <taxon>Ascomycota</taxon>
        <taxon>Pezizomycotina</taxon>
        <taxon>Sordariomycetes</taxon>
        <taxon>Hypocreomycetidae</taxon>
        <taxon>Hypocreales</taxon>
        <taxon>Cordycipitaceae</taxon>
        <taxon>Lecanicillium</taxon>
    </lineage>
</organism>
<evidence type="ECO:0000313" key="2">
    <source>
        <dbReference type="Proteomes" id="UP001148737"/>
    </source>
</evidence>
<reference evidence="1" key="1">
    <citation type="submission" date="2022-07" db="EMBL/GenBank/DDBJ databases">
        <title>Genome Sequence of Lecanicillium saksenae.</title>
        <authorList>
            <person name="Buettner E."/>
        </authorList>
    </citation>
    <scope>NUCLEOTIDE SEQUENCE</scope>
    <source>
        <strain evidence="1">VT-O1</strain>
    </source>
</reference>